<dbReference type="InterPro" id="IPR057379">
    <property type="entry name" value="PH_SPO71"/>
</dbReference>
<protein>
    <submittedName>
        <fullName evidence="3">BQ2448_3614 protein</fullName>
    </submittedName>
</protein>
<feature type="compositionally biased region" description="Basic and acidic residues" evidence="1">
    <location>
        <begin position="476"/>
        <end position="490"/>
    </location>
</feature>
<dbReference type="Pfam" id="PF15404">
    <property type="entry name" value="PH_4"/>
    <property type="match status" value="1"/>
</dbReference>
<keyword evidence="4" id="KW-1185">Reference proteome</keyword>
<dbReference type="InterPro" id="IPR001849">
    <property type="entry name" value="PH_domain"/>
</dbReference>
<feature type="compositionally biased region" description="Polar residues" evidence="1">
    <location>
        <begin position="9"/>
        <end position="20"/>
    </location>
</feature>
<feature type="domain" description="PH" evidence="2">
    <location>
        <begin position="1152"/>
        <end position="1309"/>
    </location>
</feature>
<sequence>MVQAVAGGTTRSSRPLSSSIPAAARSFSTPIPAPIASTSTLSSKTSTAGPSQRPAMNGLPRRSFSEGRPELDRNETSRTTTAAAAGSRPSPNTQQPIPSPFLPEHLRPHEFILPAINSSSIGGPNVDILNHPDHRSPFEAKHAGPGCLRRVFIGPHRADAARVSGSGGAALLSTPGLYDARPRPHGKARAYTDEHDGSSSSFSSGDEFFDDEDARSEAKRLRKEERAKWKKRFISGIERDHPTMKGKERRNGKRIPTGEMIRGGTLKPSGSRKSSTHQWVGGSFEIGGDVRAAAKRREENRANASRSASAAVVGNGAASTVQTGASKTFVTARTHPDTTMTTTNALQPSLAVEETLPPQIAHALLRRTSDEGPTETASLSAVPAPESELTDLGTSTASRPDTKSILKRSQAHASLGHGHPSMNGQAQNGSEAPDEFGRPKSTRSMPLPPPAIRTESTAKIRFSQPLLDRAAGPGDEPPRPVEEVLTRPDVAEQESVQATIDELRAKPPKKPGKNDVLRQERMLVRVEWTAREDLPNDFDENTARKFPTSGETWEEYGVVWRPGRIELWNEYALSATSFFLGHKKLAHVIPLAPARTKLSLYSSADVIFCLTHRPNGSGLLGGATSHIVGKKEEEATPSASKATRNRYIHRRHGTYVFIFRTRAMSVAKEWMWLLYRGLGKTLPDHLEITVPGIGAKIRMPIPSILQESAEGSGKGIHARQAGTYLIDEETKLLLRQFQPHLIVEACLEQLKRVNEWQSVLADRDPKDIKLCWKRGHVLDWVDVYGKRDVDWSLLCGFSLRQPHLEPALELRAALHYPTTVRVPATPKAPPHRLAEPPAIEGYVARLRKNSLASERIYLSSHDGHLFVCSPSTCHPPDPPAPPTAFTLNPAIMVLAPFALGWSSVVAGSEKKRERILERVSRSVSGVSGASSANERRKRERALQTLFAENADDEKFLDEGDWVAKMELSERQRAVQQILEARGYVDLRDVARVGTIDDADSCKGDEYGTASNDLGGEEGMVQALDRVLLAKRRTFVIETKKGVKALFECYSIAVRDEWIGRLNALVTYWTRRERVDAMDQMELHPSSPSRQAEVIARLRDKIKNQNEAAGFVNRTPFLHPGGTRPLGVTRSEGDATLLNKAFNWCILQGCRSIIFCGKFYVKRGLRGLFKERHLVLLPGTLIEYQAHDRDFHGQITASSYHYRKSVLSLRDCYVYSGRLTYPLMAISVGNPTGSWDPGDIQHRLPRVYTGTDGLRVNDEEEDCTLVIFKRATSGRNTSFGKKGTSYVLRARSRIERDECVFALNAAIEKLRHAEKSREKRMKDFAWLETMKKKKDK</sequence>
<accession>A0A238FAH7</accession>
<feature type="region of interest" description="Disordered" evidence="1">
    <location>
        <begin position="367"/>
        <end position="492"/>
    </location>
</feature>
<dbReference type="Proteomes" id="UP000198372">
    <property type="component" value="Unassembled WGS sequence"/>
</dbReference>
<dbReference type="PANTHER" id="PTHR28076">
    <property type="entry name" value="SPORULATION-SPECIFIC PROTEIN 71"/>
    <property type="match status" value="1"/>
</dbReference>
<feature type="compositionally biased region" description="Low complexity" evidence="1">
    <location>
        <begin position="302"/>
        <end position="318"/>
    </location>
</feature>
<dbReference type="STRING" id="269621.A0A238FAH7"/>
<feature type="region of interest" description="Disordered" evidence="1">
    <location>
        <begin position="175"/>
        <end position="212"/>
    </location>
</feature>
<dbReference type="InterPro" id="IPR039486">
    <property type="entry name" value="Mug56/Spo71_PH"/>
</dbReference>
<evidence type="ECO:0000259" key="2">
    <source>
        <dbReference type="SMART" id="SM00233"/>
    </source>
</evidence>
<feature type="region of interest" description="Disordered" evidence="1">
    <location>
        <begin position="295"/>
        <end position="320"/>
    </location>
</feature>
<feature type="domain" description="PH" evidence="2">
    <location>
        <begin position="859"/>
        <end position="1068"/>
    </location>
</feature>
<feature type="compositionally biased region" description="Low complexity" evidence="1">
    <location>
        <begin position="37"/>
        <end position="47"/>
    </location>
</feature>
<evidence type="ECO:0000313" key="3">
    <source>
        <dbReference type="EMBL" id="SCV70852.1"/>
    </source>
</evidence>
<feature type="compositionally biased region" description="Basic and acidic residues" evidence="1">
    <location>
        <begin position="63"/>
        <end position="76"/>
    </location>
</feature>
<gene>
    <name evidence="3" type="ORF">BQ2448_3614</name>
</gene>
<evidence type="ECO:0000256" key="1">
    <source>
        <dbReference type="SAM" id="MobiDB-lite"/>
    </source>
</evidence>
<dbReference type="PANTHER" id="PTHR28076:SF1">
    <property type="entry name" value="PROSPORE MEMBRANE ADAPTER PROTEIN SPO71"/>
    <property type="match status" value="1"/>
</dbReference>
<proteinExistence type="predicted"/>
<dbReference type="EMBL" id="FMSP01000006">
    <property type="protein sequence ID" value="SCV70852.1"/>
    <property type="molecule type" value="Genomic_DNA"/>
</dbReference>
<organism evidence="3 4">
    <name type="scientific">Microbotryum intermedium</name>
    <dbReference type="NCBI Taxonomy" id="269621"/>
    <lineage>
        <taxon>Eukaryota</taxon>
        <taxon>Fungi</taxon>
        <taxon>Dikarya</taxon>
        <taxon>Basidiomycota</taxon>
        <taxon>Pucciniomycotina</taxon>
        <taxon>Microbotryomycetes</taxon>
        <taxon>Microbotryales</taxon>
        <taxon>Microbotryaceae</taxon>
        <taxon>Microbotryum</taxon>
    </lineage>
</organism>
<reference evidence="4" key="1">
    <citation type="submission" date="2016-09" db="EMBL/GenBank/DDBJ databases">
        <authorList>
            <person name="Jeantristanb JTB J.-T."/>
            <person name="Ricardo R."/>
        </authorList>
    </citation>
    <scope>NUCLEOTIDE SEQUENCE [LARGE SCALE GENOMIC DNA]</scope>
</reference>
<name>A0A238FAH7_9BASI</name>
<feature type="region of interest" description="Disordered" evidence="1">
    <location>
        <begin position="1"/>
        <end position="104"/>
    </location>
</feature>
<dbReference type="SUPFAM" id="SSF50729">
    <property type="entry name" value="PH domain-like"/>
    <property type="match status" value="1"/>
</dbReference>
<dbReference type="GO" id="GO:1902657">
    <property type="term" value="P:protein localization to prospore membrane"/>
    <property type="evidence" value="ECO:0007669"/>
    <property type="project" value="InterPro"/>
</dbReference>
<dbReference type="Pfam" id="PF23207">
    <property type="entry name" value="PH_SPO71"/>
    <property type="match status" value="1"/>
</dbReference>
<feature type="region of interest" description="Disordered" evidence="1">
    <location>
        <begin position="242"/>
        <end position="282"/>
    </location>
</feature>
<dbReference type="OrthoDB" id="5579281at2759"/>
<evidence type="ECO:0000313" key="4">
    <source>
        <dbReference type="Proteomes" id="UP000198372"/>
    </source>
</evidence>
<dbReference type="InterPro" id="IPR040345">
    <property type="entry name" value="Mug56/Spo71"/>
</dbReference>
<dbReference type="SMART" id="SM00233">
    <property type="entry name" value="PH"/>
    <property type="match status" value="2"/>
</dbReference>